<dbReference type="AlphaFoldDB" id="A0A8H2ZRL0"/>
<evidence type="ECO:0000313" key="2">
    <source>
        <dbReference type="EMBL" id="CAD6448006.1"/>
    </source>
</evidence>
<comment type="caution">
    <text evidence="2">The sequence shown here is derived from an EMBL/GenBank/DDBJ whole genome shotgun (WGS) entry which is preliminary data.</text>
</comment>
<sequence length="83" mass="9426">MAPRSRNCFCHFFTSSYSIQSVAGDGNHKFRFSEEEEEEKLQHESDRTVTQLSRTFSNRGSNPSRTAPTIITAKDQTPLTATR</sequence>
<gene>
    <name evidence="2" type="ORF">SCLTRI_LOCUS7800</name>
</gene>
<reference evidence="2" key="1">
    <citation type="submission" date="2020-10" db="EMBL/GenBank/DDBJ databases">
        <authorList>
            <person name="Kusch S."/>
        </authorList>
    </citation>
    <scope>NUCLEOTIDE SEQUENCE</scope>
    <source>
        <strain evidence="2">SwB9</strain>
    </source>
</reference>
<keyword evidence="3" id="KW-1185">Reference proteome</keyword>
<evidence type="ECO:0000256" key="1">
    <source>
        <dbReference type="SAM" id="MobiDB-lite"/>
    </source>
</evidence>
<organism evidence="2 3">
    <name type="scientific">Sclerotinia trifoliorum</name>
    <dbReference type="NCBI Taxonomy" id="28548"/>
    <lineage>
        <taxon>Eukaryota</taxon>
        <taxon>Fungi</taxon>
        <taxon>Dikarya</taxon>
        <taxon>Ascomycota</taxon>
        <taxon>Pezizomycotina</taxon>
        <taxon>Leotiomycetes</taxon>
        <taxon>Helotiales</taxon>
        <taxon>Sclerotiniaceae</taxon>
        <taxon>Sclerotinia</taxon>
    </lineage>
</organism>
<dbReference type="EMBL" id="CAJHIA010000030">
    <property type="protein sequence ID" value="CAD6448006.1"/>
    <property type="molecule type" value="Genomic_DNA"/>
</dbReference>
<proteinExistence type="predicted"/>
<dbReference type="Proteomes" id="UP000624404">
    <property type="component" value="Unassembled WGS sequence"/>
</dbReference>
<feature type="region of interest" description="Disordered" evidence="1">
    <location>
        <begin position="33"/>
        <end position="83"/>
    </location>
</feature>
<accession>A0A8H2ZRL0</accession>
<evidence type="ECO:0000313" key="3">
    <source>
        <dbReference type="Proteomes" id="UP000624404"/>
    </source>
</evidence>
<protein>
    <submittedName>
        <fullName evidence="2">F9f6870c-b310-4eba-8af2-4710c2cc71ed</fullName>
    </submittedName>
</protein>
<feature type="compositionally biased region" description="Polar residues" evidence="1">
    <location>
        <begin position="48"/>
        <end position="83"/>
    </location>
</feature>
<name>A0A8H2ZRL0_9HELO</name>